<dbReference type="GO" id="GO:0005886">
    <property type="term" value="C:plasma membrane"/>
    <property type="evidence" value="ECO:0007669"/>
    <property type="project" value="UniProtKB-SubCell"/>
</dbReference>
<dbReference type="Proteomes" id="UP000332933">
    <property type="component" value="Unassembled WGS sequence"/>
</dbReference>
<dbReference type="AlphaFoldDB" id="A0A485LJX8"/>
<sequence length="517" mass="56139">MATKTATTAPTNKTADVPSKPGCDLKEERSCNDILFAILYLICFGLVIALFIMYGGEALNYSGDKLKQGKHKYRYALQICAGIAGACVVLSMIWTGIMLCMGKLLIWIAAIVAIVGVFAAGILGSYFMKDSGDNTFFWAPAALGTLLAVLMIIYVCCIRKRIAFASVNLQIACKAVLTYPVILLISFAITLIAALWSLIWSVATYAAMNHGEYILTKVPGQNLTVDLQPEGYGFGTKLGIFSGMVLIFFWTVFVLKNIVHVTVSGTVASWWTHDNNNRAAMTSTTALCRAVTLSFGSICFGSFIVAIIETIKTIIMFFRNLAAKSHNVVAVCILGCLECLVGCISRIVQYFSKYAYSYVGIYGFSFLRAGKETWELFEKMGWSAVANDSLIDNVLLIGAVMVGLSGAAAGYGAVAYDKHHNNSIWTQNLAHPTTTLGCSGFLIGFSICYIVMSVINSSVATAFVLFAEDPYALQQSHPEEHEALHNAWKEIYPTEYAASANGGVKKDDATNKPTQHV</sequence>
<feature type="transmembrane region" description="Helical" evidence="6">
    <location>
        <begin position="434"/>
        <end position="467"/>
    </location>
</feature>
<dbReference type="GO" id="GO:0022857">
    <property type="term" value="F:transmembrane transporter activity"/>
    <property type="evidence" value="ECO:0007669"/>
    <property type="project" value="UniProtKB-UniRule"/>
</dbReference>
<dbReference type="OrthoDB" id="44736at2759"/>
<protein>
    <recommendedName>
        <fullName evidence="6">Choline transporter-like protein</fullName>
    </recommendedName>
</protein>
<feature type="transmembrane region" description="Helical" evidence="6">
    <location>
        <begin position="177"/>
        <end position="199"/>
    </location>
</feature>
<comment type="subcellular location">
    <subcellularLocation>
        <location evidence="6">Cell membrane</location>
        <topology evidence="6">Multi-pass membrane protein</topology>
    </subcellularLocation>
    <subcellularLocation>
        <location evidence="1">Membrane</location>
        <topology evidence="1">Multi-pass membrane protein</topology>
    </subcellularLocation>
</comment>
<dbReference type="EMBL" id="VJMH01007015">
    <property type="protein sequence ID" value="KAF0686112.1"/>
    <property type="molecule type" value="Genomic_DNA"/>
</dbReference>
<feature type="transmembrane region" description="Helical" evidence="6">
    <location>
        <begin position="328"/>
        <end position="348"/>
    </location>
</feature>
<feature type="transmembrane region" description="Helical" evidence="6">
    <location>
        <begin position="136"/>
        <end position="156"/>
    </location>
</feature>
<evidence type="ECO:0000256" key="5">
    <source>
        <dbReference type="ARBA" id="ARBA00023136"/>
    </source>
</evidence>
<dbReference type="EMBL" id="CAADRA010007041">
    <property type="protein sequence ID" value="VFT98745.1"/>
    <property type="molecule type" value="Genomic_DNA"/>
</dbReference>
<comment type="function">
    <text evidence="6">Choline transporter.</text>
</comment>
<feature type="compositionally biased region" description="Low complexity" evidence="7">
    <location>
        <begin position="1"/>
        <end position="15"/>
    </location>
</feature>
<accession>A0A485LJX8</accession>
<evidence type="ECO:0000256" key="7">
    <source>
        <dbReference type="SAM" id="MobiDB-lite"/>
    </source>
</evidence>
<feature type="transmembrane region" description="Helical" evidence="6">
    <location>
        <begin position="75"/>
        <end position="97"/>
    </location>
</feature>
<comment type="similarity">
    <text evidence="2 6">Belongs to the CTL (choline transporter-like) family.</text>
</comment>
<feature type="transmembrane region" description="Helical" evidence="6">
    <location>
        <begin position="394"/>
        <end position="414"/>
    </location>
</feature>
<evidence type="ECO:0000256" key="6">
    <source>
        <dbReference type="RuleBase" id="RU368066"/>
    </source>
</evidence>
<keyword evidence="5 6" id="KW-0472">Membrane</keyword>
<feature type="transmembrane region" description="Helical" evidence="6">
    <location>
        <begin position="34"/>
        <end position="55"/>
    </location>
</feature>
<evidence type="ECO:0000256" key="1">
    <source>
        <dbReference type="ARBA" id="ARBA00004141"/>
    </source>
</evidence>
<feature type="transmembrane region" description="Helical" evidence="6">
    <location>
        <begin position="238"/>
        <end position="255"/>
    </location>
</feature>
<dbReference type="PANTHER" id="PTHR12385">
    <property type="entry name" value="CHOLINE TRANSPORTER-LIKE (SLC FAMILY 44)"/>
    <property type="match status" value="1"/>
</dbReference>
<keyword evidence="4 6" id="KW-1133">Transmembrane helix</keyword>
<evidence type="ECO:0000256" key="3">
    <source>
        <dbReference type="ARBA" id="ARBA00022692"/>
    </source>
</evidence>
<gene>
    <name evidence="9" type="primary">Aste57867_22077</name>
    <name evidence="8" type="ORF">As57867_022008</name>
    <name evidence="9" type="ORF">ASTE57867_22077</name>
</gene>
<organism evidence="9 10">
    <name type="scientific">Aphanomyces stellatus</name>
    <dbReference type="NCBI Taxonomy" id="120398"/>
    <lineage>
        <taxon>Eukaryota</taxon>
        <taxon>Sar</taxon>
        <taxon>Stramenopiles</taxon>
        <taxon>Oomycota</taxon>
        <taxon>Saprolegniomycetes</taxon>
        <taxon>Saprolegniales</taxon>
        <taxon>Verrucalvaceae</taxon>
        <taxon>Aphanomyces</taxon>
    </lineage>
</organism>
<feature type="region of interest" description="Disordered" evidence="7">
    <location>
        <begin position="1"/>
        <end position="21"/>
    </location>
</feature>
<keyword evidence="10" id="KW-1185">Reference proteome</keyword>
<evidence type="ECO:0000313" key="10">
    <source>
        <dbReference type="Proteomes" id="UP000332933"/>
    </source>
</evidence>
<reference evidence="9 10" key="1">
    <citation type="submission" date="2019-03" db="EMBL/GenBank/DDBJ databases">
        <authorList>
            <person name="Gaulin E."/>
            <person name="Dumas B."/>
        </authorList>
    </citation>
    <scope>NUCLEOTIDE SEQUENCE [LARGE SCALE GENOMIC DNA]</scope>
    <source>
        <strain evidence="9">CBS 568.67</strain>
    </source>
</reference>
<evidence type="ECO:0000313" key="8">
    <source>
        <dbReference type="EMBL" id="KAF0686112.1"/>
    </source>
</evidence>
<proteinExistence type="inferred from homology"/>
<name>A0A485LJX8_9STRA</name>
<dbReference type="PANTHER" id="PTHR12385:SF4">
    <property type="entry name" value="PROTEIN PNS1"/>
    <property type="match status" value="1"/>
</dbReference>
<feature type="transmembrane region" description="Helical" evidence="6">
    <location>
        <begin position="286"/>
        <end position="308"/>
    </location>
</feature>
<reference evidence="8" key="2">
    <citation type="submission" date="2019-06" db="EMBL/GenBank/DDBJ databases">
        <title>Genomics analysis of Aphanomyces spp. identifies a new class of oomycete effector associated with host adaptation.</title>
        <authorList>
            <person name="Gaulin E."/>
        </authorList>
    </citation>
    <scope>NUCLEOTIDE SEQUENCE</scope>
    <source>
        <strain evidence="8">CBS 578.67</strain>
    </source>
</reference>
<keyword evidence="3 6" id="KW-0812">Transmembrane</keyword>
<evidence type="ECO:0000313" key="9">
    <source>
        <dbReference type="EMBL" id="VFT98745.1"/>
    </source>
</evidence>
<dbReference type="Pfam" id="PF04515">
    <property type="entry name" value="Choline_transpo"/>
    <property type="match status" value="1"/>
</dbReference>
<evidence type="ECO:0000256" key="4">
    <source>
        <dbReference type="ARBA" id="ARBA00022989"/>
    </source>
</evidence>
<evidence type="ECO:0000256" key="2">
    <source>
        <dbReference type="ARBA" id="ARBA00007168"/>
    </source>
</evidence>
<dbReference type="InterPro" id="IPR007603">
    <property type="entry name" value="Choline_transptr-like"/>
</dbReference>
<feature type="transmembrane region" description="Helical" evidence="6">
    <location>
        <begin position="104"/>
        <end position="124"/>
    </location>
</feature>